<dbReference type="eggNOG" id="ENOG502QVD0">
    <property type="taxonomic scope" value="Eukaryota"/>
</dbReference>
<reference evidence="4" key="5">
    <citation type="submission" date="2018-04" db="UniProtKB">
        <authorList>
            <consortium name="EnsemblFungi"/>
        </authorList>
    </citation>
    <scope>IDENTIFICATION</scope>
    <source>
        <strain evidence="4">R3-111a-1</strain>
    </source>
</reference>
<dbReference type="EMBL" id="GL385396">
    <property type="protein sequence ID" value="EJT78295.1"/>
    <property type="molecule type" value="Genomic_DNA"/>
</dbReference>
<evidence type="ECO:0000259" key="2">
    <source>
        <dbReference type="Pfam" id="PF00753"/>
    </source>
</evidence>
<sequence>MPDGGGSATATIPNGEKGPTTTAAAKALFATPLPQSPRSDILEWKFPKPHSQYVLTGRSRAAWHTSFVIPQLNLLLDAGLCVNKVRPKHIFLTHGHSDHTLLVPAFVDRDDRPDIYCPVEIAGKVDAFINAKTILNSRGDTADHGLGGGAGGPKEEEEEEGVDGEWDGKGKRPRGATRLDTHVTSGLRASDTVTLARARTITATAFDCDHTTPCLGFVFSQTSRRLKAEHQGLGAAELKALRRAGVDVTAPHSTPVFAFLGDTTAKVLAAAAAVTTTADDGDGSSSTESAAQWGRWLRGGIPVVITECSFLEERHRAQADKTKHTIWTDLEPVVRRWPATTFVLIHFSLRYEDDEVRRFFADMPDPPANIVVWADGGEG</sequence>
<dbReference type="PANTHER" id="PTHR46504:SF2">
    <property type="entry name" value="TRNASE Z TRZ1"/>
    <property type="match status" value="1"/>
</dbReference>
<dbReference type="AlphaFoldDB" id="J3NQ39"/>
<dbReference type="EnsemblFungi" id="EJT78295">
    <property type="protein sequence ID" value="EJT78295"/>
    <property type="gene ID" value="GGTG_03396"/>
</dbReference>
<name>J3NQ39_GAET3</name>
<dbReference type="InterPro" id="IPR001279">
    <property type="entry name" value="Metallo-B-lactamas"/>
</dbReference>
<dbReference type="STRING" id="644352.J3NQ39"/>
<accession>J3NQ39</accession>
<reference evidence="4" key="4">
    <citation type="journal article" date="2015" name="G3 (Bethesda)">
        <title>Genome sequences of three phytopathogenic species of the Magnaporthaceae family of fungi.</title>
        <authorList>
            <person name="Okagaki L.H."/>
            <person name="Nunes C.C."/>
            <person name="Sailsbery J."/>
            <person name="Clay B."/>
            <person name="Brown D."/>
            <person name="John T."/>
            <person name="Oh Y."/>
            <person name="Young N."/>
            <person name="Fitzgerald M."/>
            <person name="Haas B.J."/>
            <person name="Zeng Q."/>
            <person name="Young S."/>
            <person name="Adiconis X."/>
            <person name="Fan L."/>
            <person name="Levin J.Z."/>
            <person name="Mitchell T.K."/>
            <person name="Okubara P.A."/>
            <person name="Farman M.L."/>
            <person name="Kohn L.M."/>
            <person name="Birren B."/>
            <person name="Ma L.-J."/>
            <person name="Dean R.A."/>
        </authorList>
    </citation>
    <scope>NUCLEOTIDE SEQUENCE</scope>
    <source>
        <strain evidence="4">R3-111a-1</strain>
    </source>
</reference>
<evidence type="ECO:0000313" key="5">
    <source>
        <dbReference type="Proteomes" id="UP000006039"/>
    </source>
</evidence>
<gene>
    <name evidence="4" type="primary">20343854</name>
    <name evidence="3" type="ORF">GGTG_03396</name>
</gene>
<feature type="region of interest" description="Disordered" evidence="1">
    <location>
        <begin position="140"/>
        <end position="177"/>
    </location>
</feature>
<feature type="region of interest" description="Disordered" evidence="1">
    <location>
        <begin position="1"/>
        <end position="20"/>
    </location>
</feature>
<keyword evidence="5" id="KW-1185">Reference proteome</keyword>
<reference evidence="5" key="1">
    <citation type="submission" date="2010-07" db="EMBL/GenBank/DDBJ databases">
        <title>The genome sequence of Gaeumannomyces graminis var. tritici strain R3-111a-1.</title>
        <authorList>
            <consortium name="The Broad Institute Genome Sequencing Platform"/>
            <person name="Ma L.-J."/>
            <person name="Dead R."/>
            <person name="Young S."/>
            <person name="Zeng Q."/>
            <person name="Koehrsen M."/>
            <person name="Alvarado L."/>
            <person name="Berlin A."/>
            <person name="Chapman S.B."/>
            <person name="Chen Z."/>
            <person name="Freedman E."/>
            <person name="Gellesch M."/>
            <person name="Goldberg J."/>
            <person name="Griggs A."/>
            <person name="Gujja S."/>
            <person name="Heilman E.R."/>
            <person name="Heiman D."/>
            <person name="Hepburn T."/>
            <person name="Howarth C."/>
            <person name="Jen D."/>
            <person name="Larson L."/>
            <person name="Mehta T."/>
            <person name="Neiman D."/>
            <person name="Pearson M."/>
            <person name="Roberts A."/>
            <person name="Saif S."/>
            <person name="Shea T."/>
            <person name="Shenoy N."/>
            <person name="Sisk P."/>
            <person name="Stolte C."/>
            <person name="Sykes S."/>
            <person name="Walk T."/>
            <person name="White J."/>
            <person name="Yandava C."/>
            <person name="Haas B."/>
            <person name="Nusbaum C."/>
            <person name="Birren B."/>
        </authorList>
    </citation>
    <scope>NUCLEOTIDE SEQUENCE [LARGE SCALE GENOMIC DNA]</scope>
    <source>
        <strain evidence="5">R3-111a-1</strain>
    </source>
</reference>
<evidence type="ECO:0000256" key="1">
    <source>
        <dbReference type="SAM" id="MobiDB-lite"/>
    </source>
</evidence>
<dbReference type="Gene3D" id="3.60.15.10">
    <property type="entry name" value="Ribonuclease Z/Hydroxyacylglutathione hydrolase-like"/>
    <property type="match status" value="1"/>
</dbReference>
<proteinExistence type="predicted"/>
<dbReference type="GeneID" id="20343854"/>
<dbReference type="Proteomes" id="UP000006039">
    <property type="component" value="Unassembled WGS sequence"/>
</dbReference>
<reference evidence="3" key="2">
    <citation type="submission" date="2010-07" db="EMBL/GenBank/DDBJ databases">
        <authorList>
            <consortium name="The Broad Institute Genome Sequencing Platform"/>
            <consortium name="Broad Institute Genome Sequencing Center for Infectious Disease"/>
            <person name="Ma L.-J."/>
            <person name="Dead R."/>
            <person name="Young S."/>
            <person name="Zeng Q."/>
            <person name="Koehrsen M."/>
            <person name="Alvarado L."/>
            <person name="Berlin A."/>
            <person name="Chapman S.B."/>
            <person name="Chen Z."/>
            <person name="Freedman E."/>
            <person name="Gellesch M."/>
            <person name="Goldberg J."/>
            <person name="Griggs A."/>
            <person name="Gujja S."/>
            <person name="Heilman E.R."/>
            <person name="Heiman D."/>
            <person name="Hepburn T."/>
            <person name="Howarth C."/>
            <person name="Jen D."/>
            <person name="Larson L."/>
            <person name="Mehta T."/>
            <person name="Neiman D."/>
            <person name="Pearson M."/>
            <person name="Roberts A."/>
            <person name="Saif S."/>
            <person name="Shea T."/>
            <person name="Shenoy N."/>
            <person name="Sisk P."/>
            <person name="Stolte C."/>
            <person name="Sykes S."/>
            <person name="Walk T."/>
            <person name="White J."/>
            <person name="Yandava C."/>
            <person name="Haas B."/>
            <person name="Nusbaum C."/>
            <person name="Birren B."/>
        </authorList>
    </citation>
    <scope>NUCLEOTIDE SEQUENCE</scope>
    <source>
        <strain evidence="3">R3-111a-1</strain>
    </source>
</reference>
<protein>
    <recommendedName>
        <fullName evidence="2">Metallo-beta-lactamase domain-containing protein</fullName>
    </recommendedName>
</protein>
<reference evidence="3" key="3">
    <citation type="submission" date="2010-09" db="EMBL/GenBank/DDBJ databases">
        <title>Annotation of Gaeumannomyces graminis var. tritici R3-111a-1.</title>
        <authorList>
            <consortium name="The Broad Institute Genome Sequencing Platform"/>
            <person name="Ma L.-J."/>
            <person name="Dead R."/>
            <person name="Young S.K."/>
            <person name="Zeng Q."/>
            <person name="Gargeya S."/>
            <person name="Fitzgerald M."/>
            <person name="Haas B."/>
            <person name="Abouelleil A."/>
            <person name="Alvarado L."/>
            <person name="Arachchi H.M."/>
            <person name="Berlin A."/>
            <person name="Brown A."/>
            <person name="Chapman S.B."/>
            <person name="Chen Z."/>
            <person name="Dunbar C."/>
            <person name="Freedman E."/>
            <person name="Gearin G."/>
            <person name="Gellesch M."/>
            <person name="Goldberg J."/>
            <person name="Griggs A."/>
            <person name="Gujja S."/>
            <person name="Heiman D."/>
            <person name="Howarth C."/>
            <person name="Larson L."/>
            <person name="Lui A."/>
            <person name="MacDonald P.J.P."/>
            <person name="Mehta T."/>
            <person name="Montmayeur A."/>
            <person name="Murphy C."/>
            <person name="Neiman D."/>
            <person name="Pearson M."/>
            <person name="Priest M."/>
            <person name="Roberts A."/>
            <person name="Saif S."/>
            <person name="Shea T."/>
            <person name="Shenoy N."/>
            <person name="Sisk P."/>
            <person name="Stolte C."/>
            <person name="Sykes S."/>
            <person name="Yandava C."/>
            <person name="Wortman J."/>
            <person name="Nusbaum C."/>
            <person name="Birren B."/>
        </authorList>
    </citation>
    <scope>NUCLEOTIDE SEQUENCE</scope>
    <source>
        <strain evidence="3">R3-111a-1</strain>
    </source>
</reference>
<organism evidence="3">
    <name type="scientific">Gaeumannomyces tritici (strain R3-111a-1)</name>
    <name type="common">Wheat and barley take-all root rot fungus</name>
    <name type="synonym">Gaeumannomyces graminis var. tritici</name>
    <dbReference type="NCBI Taxonomy" id="644352"/>
    <lineage>
        <taxon>Eukaryota</taxon>
        <taxon>Fungi</taxon>
        <taxon>Dikarya</taxon>
        <taxon>Ascomycota</taxon>
        <taxon>Pezizomycotina</taxon>
        <taxon>Sordariomycetes</taxon>
        <taxon>Sordariomycetidae</taxon>
        <taxon>Magnaporthales</taxon>
        <taxon>Magnaporthaceae</taxon>
        <taxon>Gaeumannomyces</taxon>
    </lineage>
</organism>
<dbReference type="OrthoDB" id="527344at2759"/>
<dbReference type="VEuPathDB" id="FungiDB:GGTG_03396"/>
<dbReference type="InterPro" id="IPR036866">
    <property type="entry name" value="RibonucZ/Hydroxyglut_hydro"/>
</dbReference>
<dbReference type="RefSeq" id="XP_009219440.1">
    <property type="nucleotide sequence ID" value="XM_009221176.1"/>
</dbReference>
<dbReference type="PANTHER" id="PTHR46504">
    <property type="entry name" value="TRNASE Z TRZ1"/>
    <property type="match status" value="1"/>
</dbReference>
<dbReference type="SUPFAM" id="SSF56281">
    <property type="entry name" value="Metallo-hydrolase/oxidoreductase"/>
    <property type="match status" value="1"/>
</dbReference>
<dbReference type="HOGENOM" id="CLU_052686_0_0_1"/>
<evidence type="ECO:0000313" key="4">
    <source>
        <dbReference type="EnsemblFungi" id="EJT78295"/>
    </source>
</evidence>
<feature type="domain" description="Metallo-beta-lactamase" evidence="2">
    <location>
        <begin position="86"/>
        <end position="126"/>
    </location>
</feature>
<dbReference type="Pfam" id="PF00753">
    <property type="entry name" value="Lactamase_B"/>
    <property type="match status" value="1"/>
</dbReference>
<evidence type="ECO:0000313" key="3">
    <source>
        <dbReference type="EMBL" id="EJT78295.1"/>
    </source>
</evidence>
<feature type="compositionally biased region" description="Acidic residues" evidence="1">
    <location>
        <begin position="155"/>
        <end position="165"/>
    </location>
</feature>